<accession>A0A8J5RM48</accession>
<dbReference type="GO" id="GO:0005524">
    <property type="term" value="F:ATP binding"/>
    <property type="evidence" value="ECO:0007669"/>
    <property type="project" value="UniProtKB-UniRule"/>
</dbReference>
<evidence type="ECO:0000256" key="7">
    <source>
        <dbReference type="ARBA" id="ARBA00047899"/>
    </source>
</evidence>
<dbReference type="PROSITE" id="PS00107">
    <property type="entry name" value="PROTEIN_KINASE_ATP"/>
    <property type="match status" value="1"/>
</dbReference>
<evidence type="ECO:0000313" key="11">
    <source>
        <dbReference type="EMBL" id="KAG8052003.1"/>
    </source>
</evidence>
<evidence type="ECO:0000256" key="5">
    <source>
        <dbReference type="ARBA" id="ARBA00022777"/>
    </source>
</evidence>
<evidence type="ECO:0000256" key="3">
    <source>
        <dbReference type="ARBA" id="ARBA00022679"/>
    </source>
</evidence>
<dbReference type="EC" id="2.7.11.1" evidence="1"/>
<keyword evidence="5" id="KW-0418">Kinase</keyword>
<dbReference type="EMBL" id="JAAALK010000288">
    <property type="protein sequence ID" value="KAG8052003.1"/>
    <property type="molecule type" value="Genomic_DNA"/>
</dbReference>
<dbReference type="PROSITE" id="PS51450">
    <property type="entry name" value="LRR"/>
    <property type="match status" value="1"/>
</dbReference>
<dbReference type="PANTHER" id="PTHR48005:SF13">
    <property type="entry name" value="SERINE_THREONINE-PROTEIN KINASE DDB_G0278509-RELATED"/>
    <property type="match status" value="1"/>
</dbReference>
<proteinExistence type="predicted"/>
<dbReference type="Pfam" id="PF13855">
    <property type="entry name" value="LRR_8"/>
    <property type="match status" value="1"/>
</dbReference>
<dbReference type="InterPro" id="IPR017441">
    <property type="entry name" value="Protein_kinase_ATP_BS"/>
</dbReference>
<keyword evidence="10" id="KW-1133">Transmembrane helix</keyword>
<comment type="catalytic activity">
    <reaction evidence="8">
        <text>L-seryl-[protein] + ATP = O-phospho-L-seryl-[protein] + ADP + H(+)</text>
        <dbReference type="Rhea" id="RHEA:17989"/>
        <dbReference type="Rhea" id="RHEA-COMP:9863"/>
        <dbReference type="Rhea" id="RHEA-COMP:11604"/>
        <dbReference type="ChEBI" id="CHEBI:15378"/>
        <dbReference type="ChEBI" id="CHEBI:29999"/>
        <dbReference type="ChEBI" id="CHEBI:30616"/>
        <dbReference type="ChEBI" id="CHEBI:83421"/>
        <dbReference type="ChEBI" id="CHEBI:456216"/>
        <dbReference type="EC" id="2.7.11.1"/>
    </reaction>
</comment>
<dbReference type="InterPro" id="IPR001611">
    <property type="entry name" value="Leu-rich_rpt"/>
</dbReference>
<feature type="binding site" evidence="9">
    <location>
        <position position="202"/>
    </location>
    <ligand>
        <name>ATP</name>
        <dbReference type="ChEBI" id="CHEBI:30616"/>
    </ligand>
</feature>
<evidence type="ECO:0000256" key="10">
    <source>
        <dbReference type="SAM" id="Phobius"/>
    </source>
</evidence>
<sequence>MIMNLGHNWLFGVISAEIAEAKKLAVLDLSHNELERPIPNMFSSLSLSEINLSNNQLNGSIPELGTLVTFPQSQYENNSDLCGFPLPPCELNRVVSHDAYGHGLKNQRHEGITGGVVARAFLLLFTLVVSLLRRKRSKVDVAKGDLQHENVISICNFDGGDVYMQIIEATENFSEKYCIGAGGHGSVYAAELSTGEKFAIKKIHIAEDDHFRNEQMFIVK</sequence>
<evidence type="ECO:0000256" key="4">
    <source>
        <dbReference type="ARBA" id="ARBA00022741"/>
    </source>
</evidence>
<keyword evidence="3" id="KW-0808">Transferase</keyword>
<dbReference type="AlphaFoldDB" id="A0A8J5RM48"/>
<evidence type="ECO:0000256" key="2">
    <source>
        <dbReference type="ARBA" id="ARBA00022527"/>
    </source>
</evidence>
<comment type="caution">
    <text evidence="11">The sequence shown here is derived from an EMBL/GenBank/DDBJ whole genome shotgun (WGS) entry which is preliminary data.</text>
</comment>
<reference evidence="11" key="1">
    <citation type="journal article" date="2021" name="bioRxiv">
        <title>Whole Genome Assembly and Annotation of Northern Wild Rice, Zizania palustris L., Supports a Whole Genome Duplication in the Zizania Genus.</title>
        <authorList>
            <person name="Haas M."/>
            <person name="Kono T."/>
            <person name="Macchietto M."/>
            <person name="Millas R."/>
            <person name="McGilp L."/>
            <person name="Shao M."/>
            <person name="Duquette J."/>
            <person name="Hirsch C.N."/>
            <person name="Kimball J."/>
        </authorList>
    </citation>
    <scope>NUCLEOTIDE SEQUENCE</scope>
    <source>
        <tissue evidence="11">Fresh leaf tissue</tissue>
    </source>
</reference>
<keyword evidence="2" id="KW-0723">Serine/threonine-protein kinase</keyword>
<evidence type="ECO:0000313" key="12">
    <source>
        <dbReference type="Proteomes" id="UP000729402"/>
    </source>
</evidence>
<dbReference type="GO" id="GO:0004674">
    <property type="term" value="F:protein serine/threonine kinase activity"/>
    <property type="evidence" value="ECO:0007669"/>
    <property type="project" value="UniProtKB-KW"/>
</dbReference>
<dbReference type="InterPro" id="IPR051420">
    <property type="entry name" value="Ser_Thr_Kinases_DiverseReg"/>
</dbReference>
<dbReference type="PANTHER" id="PTHR48005">
    <property type="entry name" value="LEUCINE RICH REPEAT KINASE 2"/>
    <property type="match status" value="1"/>
</dbReference>
<feature type="transmembrane region" description="Helical" evidence="10">
    <location>
        <begin position="112"/>
        <end position="132"/>
    </location>
</feature>
<name>A0A8J5RM48_ZIZPA</name>
<protein>
    <recommendedName>
        <fullName evidence="1">non-specific serine/threonine protein kinase</fullName>
        <ecNumber evidence="1">2.7.11.1</ecNumber>
    </recommendedName>
</protein>
<reference evidence="11" key="2">
    <citation type="submission" date="2021-02" db="EMBL/GenBank/DDBJ databases">
        <authorList>
            <person name="Kimball J.A."/>
            <person name="Haas M.W."/>
            <person name="Macchietto M."/>
            <person name="Kono T."/>
            <person name="Duquette J."/>
            <person name="Shao M."/>
        </authorList>
    </citation>
    <scope>NUCLEOTIDE SEQUENCE</scope>
    <source>
        <tissue evidence="11">Fresh leaf tissue</tissue>
    </source>
</reference>
<evidence type="ECO:0000256" key="9">
    <source>
        <dbReference type="PROSITE-ProRule" id="PRU10141"/>
    </source>
</evidence>
<comment type="catalytic activity">
    <reaction evidence="7">
        <text>L-threonyl-[protein] + ATP = O-phospho-L-threonyl-[protein] + ADP + H(+)</text>
        <dbReference type="Rhea" id="RHEA:46608"/>
        <dbReference type="Rhea" id="RHEA-COMP:11060"/>
        <dbReference type="Rhea" id="RHEA-COMP:11605"/>
        <dbReference type="ChEBI" id="CHEBI:15378"/>
        <dbReference type="ChEBI" id="CHEBI:30013"/>
        <dbReference type="ChEBI" id="CHEBI:30616"/>
        <dbReference type="ChEBI" id="CHEBI:61977"/>
        <dbReference type="ChEBI" id="CHEBI:456216"/>
        <dbReference type="EC" id="2.7.11.1"/>
    </reaction>
</comment>
<dbReference type="Proteomes" id="UP000729402">
    <property type="component" value="Unassembled WGS sequence"/>
</dbReference>
<gene>
    <name evidence="11" type="ORF">GUJ93_ZPchr0001g32814</name>
</gene>
<keyword evidence="6 9" id="KW-0067">ATP-binding</keyword>
<evidence type="ECO:0000256" key="1">
    <source>
        <dbReference type="ARBA" id="ARBA00012513"/>
    </source>
</evidence>
<keyword evidence="4 9" id="KW-0547">Nucleotide-binding</keyword>
<evidence type="ECO:0000256" key="6">
    <source>
        <dbReference type="ARBA" id="ARBA00022840"/>
    </source>
</evidence>
<keyword evidence="12" id="KW-1185">Reference proteome</keyword>
<evidence type="ECO:0000256" key="8">
    <source>
        <dbReference type="ARBA" id="ARBA00048679"/>
    </source>
</evidence>
<keyword evidence="10" id="KW-0812">Transmembrane</keyword>
<dbReference type="OrthoDB" id="633502at2759"/>
<organism evidence="11 12">
    <name type="scientific">Zizania palustris</name>
    <name type="common">Northern wild rice</name>
    <dbReference type="NCBI Taxonomy" id="103762"/>
    <lineage>
        <taxon>Eukaryota</taxon>
        <taxon>Viridiplantae</taxon>
        <taxon>Streptophyta</taxon>
        <taxon>Embryophyta</taxon>
        <taxon>Tracheophyta</taxon>
        <taxon>Spermatophyta</taxon>
        <taxon>Magnoliopsida</taxon>
        <taxon>Liliopsida</taxon>
        <taxon>Poales</taxon>
        <taxon>Poaceae</taxon>
        <taxon>BOP clade</taxon>
        <taxon>Oryzoideae</taxon>
        <taxon>Oryzeae</taxon>
        <taxon>Zizaniinae</taxon>
        <taxon>Zizania</taxon>
    </lineage>
</organism>
<keyword evidence="10" id="KW-0472">Membrane</keyword>